<dbReference type="Proteomes" id="UP000663838">
    <property type="component" value="Unassembled WGS sequence"/>
</dbReference>
<evidence type="ECO:0000313" key="11">
    <source>
        <dbReference type="Proteomes" id="UP000663873"/>
    </source>
</evidence>
<gene>
    <name evidence="3" type="ORF">FME351_LOCUS12478</name>
    <name evidence="2" type="ORF">GRG538_LOCUS66</name>
    <name evidence="7" type="ORF">HFQ381_LOCUS6129</name>
    <name evidence="5" type="ORF">KIK155_LOCUS30010</name>
    <name evidence="4" type="ORF">LUA448_LOCUS32265</name>
    <name evidence="10" type="ORF">QYT958_LOCUS12165</name>
    <name evidence="1" type="ORF">TIS948_LOCUS1925</name>
    <name evidence="9" type="ORF">TOA249_LOCUS6023</name>
    <name evidence="8" type="ORF">TSG867_LOCUS6547</name>
    <name evidence="6" type="ORF">UJA718_LOCUS3925</name>
</gene>
<evidence type="ECO:0000313" key="1">
    <source>
        <dbReference type="EMBL" id="CAF3010570.1"/>
    </source>
</evidence>
<dbReference type="Proteomes" id="UP000663869">
    <property type="component" value="Unassembled WGS sequence"/>
</dbReference>
<dbReference type="EMBL" id="CAJOBQ010000245">
    <property type="protein sequence ID" value="CAF4305629.1"/>
    <property type="molecule type" value="Genomic_DNA"/>
</dbReference>
<dbReference type="OrthoDB" id="121932at2759"/>
<dbReference type="Proteomes" id="UP000663865">
    <property type="component" value="Unassembled WGS sequence"/>
</dbReference>
<dbReference type="Proteomes" id="UP000663873">
    <property type="component" value="Unassembled WGS sequence"/>
</dbReference>
<name>A0A819Z5K5_9BILA</name>
<comment type="caution">
    <text evidence="6">The sequence shown here is derived from an EMBL/GenBank/DDBJ whole genome shotgun (WGS) entry which is preliminary data.</text>
</comment>
<dbReference type="PANTHER" id="PTHR36693:SF1">
    <property type="entry name" value="GH02722P"/>
    <property type="match status" value="1"/>
</dbReference>
<dbReference type="EMBL" id="CAJOBO010000270">
    <property type="protein sequence ID" value="CAF4179454.1"/>
    <property type="molecule type" value="Genomic_DNA"/>
</dbReference>
<proteinExistence type="predicted"/>
<dbReference type="Proteomes" id="UP000663872">
    <property type="component" value="Unassembled WGS sequence"/>
</dbReference>
<keyword evidence="11" id="KW-1185">Reference proteome</keyword>
<dbReference type="EMBL" id="CAJNYU010001443">
    <property type="protein sequence ID" value="CAF3439016.1"/>
    <property type="molecule type" value="Genomic_DNA"/>
</dbReference>
<dbReference type="EMBL" id="CAJNYD010004813">
    <property type="protein sequence ID" value="CAF3637669.1"/>
    <property type="molecule type" value="Genomic_DNA"/>
</dbReference>
<evidence type="ECO:0000313" key="3">
    <source>
        <dbReference type="EMBL" id="CAF3439016.1"/>
    </source>
</evidence>
<dbReference type="EMBL" id="CAJOBR010001457">
    <property type="protein sequence ID" value="CAF4610238.1"/>
    <property type="molecule type" value="Genomic_DNA"/>
</dbReference>
<reference evidence="6" key="1">
    <citation type="submission" date="2021-02" db="EMBL/GenBank/DDBJ databases">
        <authorList>
            <person name="Nowell W R."/>
        </authorList>
    </citation>
    <scope>NUCLEOTIDE SEQUENCE</scope>
</reference>
<evidence type="ECO:0000313" key="10">
    <source>
        <dbReference type="EMBL" id="CAF4610238.1"/>
    </source>
</evidence>
<dbReference type="EMBL" id="CAJNYV010005588">
    <property type="protein sequence ID" value="CAF3756439.1"/>
    <property type="molecule type" value="Genomic_DNA"/>
</dbReference>
<organism evidence="6 11">
    <name type="scientific">Rotaria socialis</name>
    <dbReference type="NCBI Taxonomy" id="392032"/>
    <lineage>
        <taxon>Eukaryota</taxon>
        <taxon>Metazoa</taxon>
        <taxon>Spiralia</taxon>
        <taxon>Gnathifera</taxon>
        <taxon>Rotifera</taxon>
        <taxon>Eurotatoria</taxon>
        <taxon>Bdelloidea</taxon>
        <taxon>Philodinida</taxon>
        <taxon>Philodinidae</taxon>
        <taxon>Rotaria</taxon>
    </lineage>
</organism>
<evidence type="ECO:0000313" key="5">
    <source>
        <dbReference type="EMBL" id="CAF3756439.1"/>
    </source>
</evidence>
<evidence type="ECO:0000313" key="2">
    <source>
        <dbReference type="EMBL" id="CAF3294913.1"/>
    </source>
</evidence>
<evidence type="ECO:0000313" key="6">
    <source>
        <dbReference type="EMBL" id="CAF4158728.1"/>
    </source>
</evidence>
<dbReference type="Pfam" id="PF16065">
    <property type="entry name" value="DUF4807"/>
    <property type="match status" value="1"/>
</dbReference>
<sequence>MSILISHKNAPIRFILDRPSSLNNNIDNDVSVIYCQISSNFYFYTALLSELASSSQFGKVFYELLIKLNDRPRSLLNRKRLNNIFSSIHHRQNSIYLQVHNKINQYDEWINRTWASIHLNVLTKRVRYESSWAWLSTLGGGHSCLGEESARHAKEAEAISKNQICLSTEVGDPNALVKSYLFLSLSYLQQKRYDEVRIILRFQYRRIQQKDITDERLPIMCIALWKKMKYAIKRDKTLDQ</sequence>
<dbReference type="EMBL" id="CAJOBS010000250">
    <property type="protein sequence ID" value="CAF4534913.1"/>
    <property type="molecule type" value="Genomic_DNA"/>
</dbReference>
<evidence type="ECO:0000313" key="7">
    <source>
        <dbReference type="EMBL" id="CAF4179454.1"/>
    </source>
</evidence>
<dbReference type="PANTHER" id="PTHR36693">
    <property type="entry name" value="GH02722P"/>
    <property type="match status" value="1"/>
</dbReference>
<dbReference type="AlphaFoldDB" id="A0A819Z5K5"/>
<dbReference type="InterPro" id="IPR032072">
    <property type="entry name" value="DUF4807"/>
</dbReference>
<dbReference type="EMBL" id="CAJNYT010000003">
    <property type="protein sequence ID" value="CAF3294913.1"/>
    <property type="molecule type" value="Genomic_DNA"/>
</dbReference>
<evidence type="ECO:0000313" key="8">
    <source>
        <dbReference type="EMBL" id="CAF4305629.1"/>
    </source>
</evidence>
<dbReference type="Proteomes" id="UP000663851">
    <property type="component" value="Unassembled WGS sequence"/>
</dbReference>
<dbReference type="EMBL" id="CAJOBP010000304">
    <property type="protein sequence ID" value="CAF4158728.1"/>
    <property type="molecule type" value="Genomic_DNA"/>
</dbReference>
<protein>
    <submittedName>
        <fullName evidence="6">Uncharacterized protein</fullName>
    </submittedName>
</protein>
<dbReference type="Proteomes" id="UP000663833">
    <property type="component" value="Unassembled WGS sequence"/>
</dbReference>
<dbReference type="Proteomes" id="UP000663862">
    <property type="component" value="Unassembled WGS sequence"/>
</dbReference>
<dbReference type="Proteomes" id="UP000663825">
    <property type="component" value="Unassembled WGS sequence"/>
</dbReference>
<evidence type="ECO:0000313" key="4">
    <source>
        <dbReference type="EMBL" id="CAF3637669.1"/>
    </source>
</evidence>
<evidence type="ECO:0000313" key="9">
    <source>
        <dbReference type="EMBL" id="CAF4534913.1"/>
    </source>
</evidence>
<dbReference type="Proteomes" id="UP000663848">
    <property type="component" value="Unassembled WGS sequence"/>
</dbReference>
<accession>A0A819Z5K5</accession>
<dbReference type="EMBL" id="CAJNXB010000056">
    <property type="protein sequence ID" value="CAF3010570.1"/>
    <property type="molecule type" value="Genomic_DNA"/>
</dbReference>